<dbReference type="GO" id="GO:0008955">
    <property type="term" value="F:peptidoglycan glycosyltransferase activity"/>
    <property type="evidence" value="ECO:0007669"/>
    <property type="project" value="UniProtKB-EC"/>
</dbReference>
<dbReference type="InterPro" id="IPR012338">
    <property type="entry name" value="Beta-lactam/transpept-like"/>
</dbReference>
<evidence type="ECO:0000256" key="9">
    <source>
        <dbReference type="ARBA" id="ARBA00022801"/>
    </source>
</evidence>
<evidence type="ECO:0000256" key="1">
    <source>
        <dbReference type="ARBA" id="ARBA00004236"/>
    </source>
</evidence>
<keyword evidence="13" id="KW-0511">Multifunctional enzyme</keyword>
<evidence type="ECO:0000256" key="13">
    <source>
        <dbReference type="ARBA" id="ARBA00023268"/>
    </source>
</evidence>
<evidence type="ECO:0000259" key="18">
    <source>
        <dbReference type="Pfam" id="PF00912"/>
    </source>
</evidence>
<evidence type="ECO:0000256" key="10">
    <source>
        <dbReference type="ARBA" id="ARBA00022960"/>
    </source>
</evidence>
<keyword evidence="11" id="KW-0573">Peptidoglycan synthesis</keyword>
<evidence type="ECO:0000313" key="20">
    <source>
        <dbReference type="Proteomes" id="UP000034086"/>
    </source>
</evidence>
<evidence type="ECO:0000256" key="14">
    <source>
        <dbReference type="ARBA" id="ARBA00023316"/>
    </source>
</evidence>
<comment type="catalytic activity">
    <reaction evidence="15">
        <text>Preferential cleavage: (Ac)2-L-Lys-D-Ala-|-D-Ala. Also transpeptidation of peptidyl-alanyl moieties that are N-acyl substituents of D-alanine.</text>
        <dbReference type="EC" id="3.4.16.4"/>
    </reaction>
</comment>
<dbReference type="InterPro" id="IPR050396">
    <property type="entry name" value="Glycosyltr_51/Transpeptidase"/>
</dbReference>
<protein>
    <submittedName>
        <fullName evidence="19">Penicillin-binding protein, 1A family</fullName>
    </submittedName>
</protein>
<evidence type="ECO:0000256" key="3">
    <source>
        <dbReference type="ARBA" id="ARBA00007739"/>
    </source>
</evidence>
<evidence type="ECO:0000256" key="11">
    <source>
        <dbReference type="ARBA" id="ARBA00022984"/>
    </source>
</evidence>
<dbReference type="GO" id="GO:0008658">
    <property type="term" value="F:penicillin binding"/>
    <property type="evidence" value="ECO:0007669"/>
    <property type="project" value="InterPro"/>
</dbReference>
<comment type="catalytic activity">
    <reaction evidence="16">
        <text>[GlcNAc-(1-&gt;4)-Mur2Ac(oyl-L-Ala-gamma-D-Glu-L-Lys-D-Ala-D-Ala)](n)-di-trans,octa-cis-undecaprenyl diphosphate + beta-D-GlcNAc-(1-&gt;4)-Mur2Ac(oyl-L-Ala-gamma-D-Glu-L-Lys-D-Ala-D-Ala)-di-trans,octa-cis-undecaprenyl diphosphate = [GlcNAc-(1-&gt;4)-Mur2Ac(oyl-L-Ala-gamma-D-Glu-L-Lys-D-Ala-D-Ala)](n+1)-di-trans,octa-cis-undecaprenyl diphosphate + di-trans,octa-cis-undecaprenyl diphosphate + H(+)</text>
        <dbReference type="Rhea" id="RHEA:23708"/>
        <dbReference type="Rhea" id="RHEA-COMP:9602"/>
        <dbReference type="Rhea" id="RHEA-COMP:9603"/>
        <dbReference type="ChEBI" id="CHEBI:15378"/>
        <dbReference type="ChEBI" id="CHEBI:58405"/>
        <dbReference type="ChEBI" id="CHEBI:60033"/>
        <dbReference type="ChEBI" id="CHEBI:78435"/>
        <dbReference type="EC" id="2.4.99.28"/>
    </reaction>
</comment>
<evidence type="ECO:0000256" key="12">
    <source>
        <dbReference type="ARBA" id="ARBA00023136"/>
    </source>
</evidence>
<keyword evidence="5" id="KW-0121">Carboxypeptidase</keyword>
<dbReference type="SUPFAM" id="SSF53955">
    <property type="entry name" value="Lysozyme-like"/>
    <property type="match status" value="1"/>
</dbReference>
<feature type="domain" description="Penicillin-binding protein transpeptidase" evidence="17">
    <location>
        <begin position="325"/>
        <end position="612"/>
    </location>
</feature>
<evidence type="ECO:0000256" key="2">
    <source>
        <dbReference type="ARBA" id="ARBA00007090"/>
    </source>
</evidence>
<evidence type="ECO:0000256" key="8">
    <source>
        <dbReference type="ARBA" id="ARBA00022679"/>
    </source>
</evidence>
<keyword evidence="7" id="KW-0328">Glycosyltransferase</keyword>
<evidence type="ECO:0000256" key="15">
    <source>
        <dbReference type="ARBA" id="ARBA00034000"/>
    </source>
</evidence>
<comment type="similarity">
    <text evidence="3">In the N-terminal section; belongs to the glycosyltransferase 51 family.</text>
</comment>
<dbReference type="SUPFAM" id="SSF56601">
    <property type="entry name" value="beta-lactamase/transpeptidase-like"/>
    <property type="match status" value="1"/>
</dbReference>
<dbReference type="PATRIC" id="fig|1618598.3.peg.30"/>
<dbReference type="GO" id="GO:0009252">
    <property type="term" value="P:peptidoglycan biosynthetic process"/>
    <property type="evidence" value="ECO:0007669"/>
    <property type="project" value="UniProtKB-KW"/>
</dbReference>
<evidence type="ECO:0000256" key="5">
    <source>
        <dbReference type="ARBA" id="ARBA00022645"/>
    </source>
</evidence>
<dbReference type="GO" id="GO:0030288">
    <property type="term" value="C:outer membrane-bounded periplasmic space"/>
    <property type="evidence" value="ECO:0007669"/>
    <property type="project" value="TreeGrafter"/>
</dbReference>
<keyword evidence="9" id="KW-0378">Hydrolase</keyword>
<dbReference type="EMBL" id="LCKQ01000001">
    <property type="protein sequence ID" value="KKU04245.1"/>
    <property type="molecule type" value="Genomic_DNA"/>
</dbReference>
<accession>A0A0G1Q6N1</accession>
<keyword evidence="4" id="KW-1003">Cell membrane</keyword>
<comment type="caution">
    <text evidence="19">The sequence shown here is derived from an EMBL/GenBank/DDBJ whole genome shotgun (WGS) entry which is preliminary data.</text>
</comment>
<evidence type="ECO:0000259" key="17">
    <source>
        <dbReference type="Pfam" id="PF00905"/>
    </source>
</evidence>
<dbReference type="GO" id="GO:0071555">
    <property type="term" value="P:cell wall organization"/>
    <property type="evidence" value="ECO:0007669"/>
    <property type="project" value="UniProtKB-KW"/>
</dbReference>
<evidence type="ECO:0000313" key="19">
    <source>
        <dbReference type="EMBL" id="KKU04245.1"/>
    </source>
</evidence>
<evidence type="ECO:0000256" key="16">
    <source>
        <dbReference type="ARBA" id="ARBA00049902"/>
    </source>
</evidence>
<name>A0A0G1Q6N1_9BACT</name>
<comment type="similarity">
    <text evidence="2">In the C-terminal section; belongs to the transpeptidase family.</text>
</comment>
<dbReference type="GO" id="GO:0009002">
    <property type="term" value="F:serine-type D-Ala-D-Ala carboxypeptidase activity"/>
    <property type="evidence" value="ECO:0007669"/>
    <property type="project" value="UniProtKB-EC"/>
</dbReference>
<keyword evidence="14" id="KW-0961">Cell wall biogenesis/degradation</keyword>
<dbReference type="FunFam" id="1.10.3810.10:FF:000001">
    <property type="entry name" value="Penicillin-binding protein 1A"/>
    <property type="match status" value="1"/>
</dbReference>
<evidence type="ECO:0000256" key="7">
    <source>
        <dbReference type="ARBA" id="ARBA00022676"/>
    </source>
</evidence>
<dbReference type="InterPro" id="IPR001264">
    <property type="entry name" value="Glyco_trans_51"/>
</dbReference>
<dbReference type="GO" id="GO:0006508">
    <property type="term" value="P:proteolysis"/>
    <property type="evidence" value="ECO:0007669"/>
    <property type="project" value="UniProtKB-KW"/>
</dbReference>
<dbReference type="InterPro" id="IPR023346">
    <property type="entry name" value="Lysozyme-like_dom_sf"/>
</dbReference>
<feature type="domain" description="Glycosyl transferase family 51" evidence="18">
    <location>
        <begin position="63"/>
        <end position="238"/>
    </location>
</feature>
<dbReference type="InterPro" id="IPR036950">
    <property type="entry name" value="PBP_transglycosylase"/>
</dbReference>
<dbReference type="AlphaFoldDB" id="A0A0G1Q6N1"/>
<gene>
    <name evidence="19" type="ORF">UX03_C0001G0030</name>
</gene>
<dbReference type="Gene3D" id="3.40.710.10">
    <property type="entry name" value="DD-peptidase/beta-lactamase superfamily"/>
    <property type="match status" value="1"/>
</dbReference>
<dbReference type="Pfam" id="PF00905">
    <property type="entry name" value="Transpeptidase"/>
    <property type="match status" value="1"/>
</dbReference>
<proteinExistence type="inferred from homology"/>
<keyword evidence="8" id="KW-0808">Transferase</keyword>
<keyword evidence="12" id="KW-0472">Membrane</keyword>
<dbReference type="PANTHER" id="PTHR32282">
    <property type="entry name" value="BINDING PROTEIN TRANSPEPTIDASE, PUTATIVE-RELATED"/>
    <property type="match status" value="1"/>
</dbReference>
<keyword evidence="10" id="KW-0133">Cell shape</keyword>
<comment type="subcellular location">
    <subcellularLocation>
        <location evidence="1">Cell membrane</location>
    </subcellularLocation>
</comment>
<organism evidence="19 20">
    <name type="scientific">Candidatus Woesebacteria bacterium GW2011_GWE1_45_18</name>
    <dbReference type="NCBI Taxonomy" id="1618598"/>
    <lineage>
        <taxon>Bacteria</taxon>
        <taxon>Candidatus Woeseibacteriota</taxon>
    </lineage>
</organism>
<dbReference type="GO" id="GO:0008360">
    <property type="term" value="P:regulation of cell shape"/>
    <property type="evidence" value="ECO:0007669"/>
    <property type="project" value="UniProtKB-KW"/>
</dbReference>
<dbReference type="Pfam" id="PF00912">
    <property type="entry name" value="Transgly"/>
    <property type="match status" value="1"/>
</dbReference>
<sequence>MKFLSNLFFRMRTSLKNTYTRKKLIFFSVLIGVFLWLFWGVPLPTNLSSDEYPVSTKLFDRTGKLIYEIYSDKRRTPIKLDDLPDYVKESTIAIEDKDFYKHYGFSYSGIARAAYNIVIQRKLQGGSTLTQQLVKNVLLSPERTIRRKLREFFLTIVVEGVYSKNQILEMYLNQIPYGSTAYGIEAAAGLYFDKSAKDLSLAEAALLAGLPAAPSRYSPFGSRPELAKGRQETVLRRMVEEGYVSQEEADKAKEEELHFSEITPLKAPHFALWIKEQLAEKYGEKVVEQGGLRVTTTLDLELQEFAQETVATEVAKLKNQRVGNGAAIVTRPKTGEILAMVGSKDYFAEDEDGKFNVIVSGKRQPGSSIKPLNYALALRDERITAATAIADVPTCFNVVGQPLYCPGNYDNTFHGLVQARFALGNSYNLPAVRVLALNGVENFVEFAKEMGLATLTDPANYGLSLTLGGGEVRPYDMATAFGVLANGGVKQPLISILKVEDWKGKVYEEVDSGKIELSGERVLSPDVAFIVSHILHDNNARSQAFGETSFLNVRGHPEVSVKTGTTNDRRDNWTVGYTKYATVIVWVGNNDYTPMGGAVSGVSGASPIWNRIMREVLDKAEDGLYDEDEEGHAWPSQTEGVVGANICTTTGYLPTGDEANPGCPTRFEYFLRGTIPSKTDTGERQDIPIDKTTGQMAPADFPPELIETQNHPIYTDPLGTLYCLDCPIASASATIRYPLR</sequence>
<dbReference type="PANTHER" id="PTHR32282:SF11">
    <property type="entry name" value="PENICILLIN-BINDING PROTEIN 1B"/>
    <property type="match status" value="1"/>
</dbReference>
<evidence type="ECO:0000256" key="6">
    <source>
        <dbReference type="ARBA" id="ARBA00022670"/>
    </source>
</evidence>
<dbReference type="GO" id="GO:0005886">
    <property type="term" value="C:plasma membrane"/>
    <property type="evidence" value="ECO:0007669"/>
    <property type="project" value="UniProtKB-SubCell"/>
</dbReference>
<reference evidence="19 20" key="1">
    <citation type="journal article" date="2015" name="Nature">
        <title>rRNA introns, odd ribosomes, and small enigmatic genomes across a large radiation of phyla.</title>
        <authorList>
            <person name="Brown C.T."/>
            <person name="Hug L.A."/>
            <person name="Thomas B.C."/>
            <person name="Sharon I."/>
            <person name="Castelle C.J."/>
            <person name="Singh A."/>
            <person name="Wilkins M.J."/>
            <person name="Williams K.H."/>
            <person name="Banfield J.F."/>
        </authorList>
    </citation>
    <scope>NUCLEOTIDE SEQUENCE [LARGE SCALE GENOMIC DNA]</scope>
</reference>
<dbReference type="InterPro" id="IPR001460">
    <property type="entry name" value="PCN-bd_Tpept"/>
</dbReference>
<dbReference type="Proteomes" id="UP000034086">
    <property type="component" value="Unassembled WGS sequence"/>
</dbReference>
<keyword evidence="6" id="KW-0645">Protease</keyword>
<evidence type="ECO:0000256" key="4">
    <source>
        <dbReference type="ARBA" id="ARBA00022475"/>
    </source>
</evidence>
<dbReference type="Gene3D" id="1.10.3810.10">
    <property type="entry name" value="Biosynthetic peptidoglycan transglycosylase-like"/>
    <property type="match status" value="1"/>
</dbReference>